<dbReference type="InterPro" id="IPR056833">
    <property type="entry name" value="ARM_TT21_N"/>
</dbReference>
<dbReference type="PROSITE" id="PS50005">
    <property type="entry name" value="TPR"/>
    <property type="match status" value="3"/>
</dbReference>
<dbReference type="InterPro" id="IPR051012">
    <property type="entry name" value="CellSynth/LPSAsmb/PSIAsmb"/>
</dbReference>
<keyword evidence="4" id="KW-0472">Membrane</keyword>
<dbReference type="Proteomes" id="UP000094056">
    <property type="component" value="Unassembled WGS sequence"/>
</dbReference>
<sequence>MKFKNILRVKKFSHLLVKILLVFAIVSILILQKNTISFAISILRVDPSVVELENQALYNLRRGKFLKVFKKCEELLKINKKSIIAYEMLGVAYAGIGQFDKAQEIIESLKDVTKNSPLLHLCKGMVLHSQKEFDKAIDECQKSIDLDQDNPIAFYVIGRIYIDKKEYDKAAEYLSKATENEPGLASAYTGLGINYLLQGKIGESFRNYNKALEINQDEHIARMGLAAIFTGLKAYENAIGQYNLVVKKIPTYIPARQNLASLYLQIGRFEDAIEQSNEILNIDSNTPLAYLILARSHSYTNNFDEAVKNIKDFINIQDASFEGNYLLGIFLMAKGDIESSKKALEQARKIDAKQGNILIANALINHIEGNYSRTENYLKEARGLTPETNHSIINIFFTNLYLSQNKYKLSSESLKKSTGFITGFRPENLVFKPDSDKKHSYAHTNLAIFSHLNRWQDKAITECDAALKIHPKNPITLYVKGKSLINKKRL</sequence>
<dbReference type="PANTHER" id="PTHR45586:SF1">
    <property type="entry name" value="LIPOPOLYSACCHARIDE ASSEMBLY PROTEIN B"/>
    <property type="match status" value="1"/>
</dbReference>
<dbReference type="Gene3D" id="1.25.40.10">
    <property type="entry name" value="Tetratricopeptide repeat domain"/>
    <property type="match status" value="3"/>
</dbReference>
<dbReference type="SUPFAM" id="SSF48452">
    <property type="entry name" value="TPR-like"/>
    <property type="match status" value="3"/>
</dbReference>
<dbReference type="Pfam" id="PF25062">
    <property type="entry name" value="ARM_TT21_N"/>
    <property type="match status" value="1"/>
</dbReference>
<evidence type="ECO:0000259" key="5">
    <source>
        <dbReference type="Pfam" id="PF25062"/>
    </source>
</evidence>
<dbReference type="Pfam" id="PF13181">
    <property type="entry name" value="TPR_8"/>
    <property type="match status" value="1"/>
</dbReference>
<feature type="repeat" description="TPR" evidence="3">
    <location>
        <begin position="253"/>
        <end position="286"/>
    </location>
</feature>
<keyword evidence="2 3" id="KW-0802">TPR repeat</keyword>
<dbReference type="PANTHER" id="PTHR45586">
    <property type="entry name" value="TPR REPEAT-CONTAINING PROTEIN PA4667"/>
    <property type="match status" value="1"/>
</dbReference>
<dbReference type="AlphaFoldDB" id="A0A1E3XCW4"/>
<dbReference type="InterPro" id="IPR011990">
    <property type="entry name" value="TPR-like_helical_dom_sf"/>
</dbReference>
<evidence type="ECO:0000313" key="7">
    <source>
        <dbReference type="Proteomes" id="UP000094056"/>
    </source>
</evidence>
<evidence type="ECO:0000256" key="4">
    <source>
        <dbReference type="SAM" id="Phobius"/>
    </source>
</evidence>
<feature type="repeat" description="TPR" evidence="3">
    <location>
        <begin position="151"/>
        <end position="184"/>
    </location>
</feature>
<dbReference type="InterPro" id="IPR019734">
    <property type="entry name" value="TPR_rpt"/>
</dbReference>
<comment type="caution">
    <text evidence="6">The sequence shown here is derived from an EMBL/GenBank/DDBJ whole genome shotgun (WGS) entry which is preliminary data.</text>
</comment>
<organism evidence="6 7">
    <name type="scientific">Candidatus Scalindua rubra</name>
    <dbReference type="NCBI Taxonomy" id="1872076"/>
    <lineage>
        <taxon>Bacteria</taxon>
        <taxon>Pseudomonadati</taxon>
        <taxon>Planctomycetota</taxon>
        <taxon>Candidatus Brocadiia</taxon>
        <taxon>Candidatus Brocadiales</taxon>
        <taxon>Candidatus Scalinduaceae</taxon>
        <taxon>Candidatus Scalindua</taxon>
    </lineage>
</organism>
<accession>A0A1E3XCW4</accession>
<feature type="transmembrane region" description="Helical" evidence="4">
    <location>
        <begin position="12"/>
        <end position="31"/>
    </location>
</feature>
<name>A0A1E3XCW4_9BACT</name>
<proteinExistence type="predicted"/>
<evidence type="ECO:0000256" key="1">
    <source>
        <dbReference type="ARBA" id="ARBA00022737"/>
    </source>
</evidence>
<protein>
    <submittedName>
        <fullName evidence="6">TPR repeat-containing protein</fullName>
    </submittedName>
</protein>
<gene>
    <name evidence="6" type="ORF">SCARUB_01370</name>
</gene>
<reference evidence="6 7" key="1">
    <citation type="submission" date="2016-07" db="EMBL/GenBank/DDBJ databases">
        <title>Draft genome of Scalindua rubra, obtained from a brine-seawater interface in the Red Sea, sheds light on salt adaptation in anammox bacteria.</title>
        <authorList>
            <person name="Speth D.R."/>
            <person name="Lagkouvardos I."/>
            <person name="Wang Y."/>
            <person name="Qian P.-Y."/>
            <person name="Dutilh B.E."/>
            <person name="Jetten M.S."/>
        </authorList>
    </citation>
    <scope>NUCLEOTIDE SEQUENCE [LARGE SCALE GENOMIC DNA]</scope>
    <source>
        <strain evidence="6">BSI-1</strain>
    </source>
</reference>
<feature type="domain" description="Tetratricopeptide repeat protein 21A/21B N-terminal ARM repeat" evidence="5">
    <location>
        <begin position="58"/>
        <end position="256"/>
    </location>
</feature>
<keyword evidence="1" id="KW-0677">Repeat</keyword>
<evidence type="ECO:0000256" key="2">
    <source>
        <dbReference type="ARBA" id="ARBA00022803"/>
    </source>
</evidence>
<dbReference type="SMART" id="SM00028">
    <property type="entry name" value="TPR"/>
    <property type="match status" value="11"/>
</dbReference>
<keyword evidence="4" id="KW-0812">Transmembrane</keyword>
<evidence type="ECO:0000256" key="3">
    <source>
        <dbReference type="PROSITE-ProRule" id="PRU00339"/>
    </source>
</evidence>
<dbReference type="EMBL" id="MAYW01000027">
    <property type="protein sequence ID" value="ODS33462.1"/>
    <property type="molecule type" value="Genomic_DNA"/>
</dbReference>
<keyword evidence="4" id="KW-1133">Transmembrane helix</keyword>
<feature type="repeat" description="TPR" evidence="3">
    <location>
        <begin position="185"/>
        <end position="218"/>
    </location>
</feature>
<evidence type="ECO:0000313" key="6">
    <source>
        <dbReference type="EMBL" id="ODS33462.1"/>
    </source>
</evidence>